<accession>A0ABR2GC30</accession>
<sequence length="222" mass="24241">MVPHTYLFKCASAYRFIQAVATGLEAAEILTAFTHSKNRDAVSVGVEFAAKWGCKGKRARKRVSTSESPPSDIGLNSVDPVQSCSDLVEAEEETNGSHRMLTDNDSDLQMIRERKILFNIARMSDKDVRGDKQQGQMTGNVELVKPVKIGKKAEPVKTSHACVAKYMSGGRRRQNLTEGWRGAPGKAKAIYLKSPFEAKLNSALGMISEAKNKTLAPLGKGK</sequence>
<gene>
    <name evidence="1" type="ORF">V6N12_050316</name>
</gene>
<dbReference type="EMBL" id="JBBPBM010000001">
    <property type="protein sequence ID" value="KAK8600462.1"/>
    <property type="molecule type" value="Genomic_DNA"/>
</dbReference>
<organism evidence="1 2">
    <name type="scientific">Hibiscus sabdariffa</name>
    <name type="common">roselle</name>
    <dbReference type="NCBI Taxonomy" id="183260"/>
    <lineage>
        <taxon>Eukaryota</taxon>
        <taxon>Viridiplantae</taxon>
        <taxon>Streptophyta</taxon>
        <taxon>Embryophyta</taxon>
        <taxon>Tracheophyta</taxon>
        <taxon>Spermatophyta</taxon>
        <taxon>Magnoliopsida</taxon>
        <taxon>eudicotyledons</taxon>
        <taxon>Gunneridae</taxon>
        <taxon>Pentapetalae</taxon>
        <taxon>rosids</taxon>
        <taxon>malvids</taxon>
        <taxon>Malvales</taxon>
        <taxon>Malvaceae</taxon>
        <taxon>Malvoideae</taxon>
        <taxon>Hibiscus</taxon>
    </lineage>
</organism>
<reference evidence="1 2" key="1">
    <citation type="journal article" date="2024" name="G3 (Bethesda)">
        <title>Genome assembly of Hibiscus sabdariffa L. provides insights into metabolisms of medicinal natural products.</title>
        <authorList>
            <person name="Kim T."/>
        </authorList>
    </citation>
    <scope>NUCLEOTIDE SEQUENCE [LARGE SCALE GENOMIC DNA]</scope>
    <source>
        <strain evidence="1">TK-2024</strain>
        <tissue evidence="1">Old leaves</tissue>
    </source>
</reference>
<protein>
    <submittedName>
        <fullName evidence="1">Uncharacterized protein</fullName>
    </submittedName>
</protein>
<name>A0ABR2GC30_9ROSI</name>
<proteinExistence type="predicted"/>
<evidence type="ECO:0000313" key="2">
    <source>
        <dbReference type="Proteomes" id="UP001472677"/>
    </source>
</evidence>
<keyword evidence="2" id="KW-1185">Reference proteome</keyword>
<evidence type="ECO:0000313" key="1">
    <source>
        <dbReference type="EMBL" id="KAK8600462.1"/>
    </source>
</evidence>
<dbReference type="Proteomes" id="UP001472677">
    <property type="component" value="Unassembled WGS sequence"/>
</dbReference>
<comment type="caution">
    <text evidence="1">The sequence shown here is derived from an EMBL/GenBank/DDBJ whole genome shotgun (WGS) entry which is preliminary data.</text>
</comment>